<dbReference type="PANTHER" id="PTHR42959">
    <property type="entry name" value="CARBAMOYLTRANSFERASE"/>
    <property type="match status" value="1"/>
</dbReference>
<dbReference type="UniPathway" id="UPA00335"/>
<dbReference type="InterPro" id="IPR001792">
    <property type="entry name" value="Acylphosphatase-like_dom"/>
</dbReference>
<protein>
    <recommendedName>
        <fullName evidence="8">Carbamoyltransferase HypF</fullName>
        <ecNumber evidence="8">6.2.-.-</ecNumber>
    </recommendedName>
</protein>
<evidence type="ECO:0000256" key="8">
    <source>
        <dbReference type="PIRNR" id="PIRNR006256"/>
    </source>
</evidence>
<dbReference type="EC" id="6.2.-.-" evidence="8"/>
<accession>A0A250KMC7</accession>
<evidence type="ECO:0000259" key="11">
    <source>
        <dbReference type="PROSITE" id="PS51163"/>
    </source>
</evidence>
<evidence type="ECO:0000256" key="5">
    <source>
        <dbReference type="ARBA" id="ARBA00022771"/>
    </source>
</evidence>
<evidence type="ECO:0000256" key="6">
    <source>
        <dbReference type="ARBA" id="ARBA00022833"/>
    </source>
</evidence>
<dbReference type="Gene3D" id="3.90.870.50">
    <property type="match status" value="1"/>
</dbReference>
<dbReference type="PROSITE" id="PS00150">
    <property type="entry name" value="ACYLPHOSPHATASE_1"/>
    <property type="match status" value="1"/>
</dbReference>
<evidence type="ECO:0000256" key="1">
    <source>
        <dbReference type="ARBA" id="ARBA00004711"/>
    </source>
</evidence>
<keyword evidence="3" id="KW-0436">Ligase</keyword>
<evidence type="ECO:0000259" key="10">
    <source>
        <dbReference type="PROSITE" id="PS51160"/>
    </source>
</evidence>
<proteinExistence type="inferred from homology"/>
<comment type="similarity">
    <text evidence="2 8">Belongs to the carbamoyltransferase HypF family.</text>
</comment>
<dbReference type="PROSITE" id="PS51160">
    <property type="entry name" value="ACYLPHOSPHATASE_3"/>
    <property type="match status" value="1"/>
</dbReference>
<feature type="domain" description="YrdC-like" evidence="11">
    <location>
        <begin position="208"/>
        <end position="394"/>
    </location>
</feature>
<dbReference type="PANTHER" id="PTHR42959:SF1">
    <property type="entry name" value="CARBAMOYLTRANSFERASE HYPF"/>
    <property type="match status" value="1"/>
</dbReference>
<dbReference type="Gene3D" id="3.30.110.120">
    <property type="match status" value="1"/>
</dbReference>
<name>A0A250KMC7_9GAMM</name>
<dbReference type="InterPro" id="IPR006070">
    <property type="entry name" value="Sua5-like_dom"/>
</dbReference>
<feature type="active site" evidence="9">
    <location>
        <position position="26"/>
    </location>
</feature>
<reference evidence="12 13" key="1">
    <citation type="submission" date="2016-12" db="EMBL/GenBank/DDBJ databases">
        <title>Genome sequencing of Methylocaldum marinum.</title>
        <authorList>
            <person name="Takeuchi M."/>
            <person name="Kamagata Y."/>
            <person name="Hiraoka S."/>
            <person name="Oshima K."/>
            <person name="Hattori M."/>
            <person name="Iwasaki W."/>
        </authorList>
    </citation>
    <scope>NUCLEOTIDE SEQUENCE [LARGE SCALE GENOMIC DNA]</scope>
    <source>
        <strain evidence="12 13">S8</strain>
    </source>
</reference>
<dbReference type="PROSITE" id="PS51163">
    <property type="entry name" value="YRDC"/>
    <property type="match status" value="1"/>
</dbReference>
<evidence type="ECO:0000313" key="12">
    <source>
        <dbReference type="EMBL" id="BBA32843.1"/>
    </source>
</evidence>
<comment type="function">
    <text evidence="8">Involved in the maturation of [NiFe] hydrogenases. Along with HypE, it catalyzes the synthesis of the CN ligands of the active site iron of [NiFe]-hydrogenases. HypF functions as a carbamoyl transferase using carbamoylphosphate as a substrate and transferring the carboxamido moiety in an ATP-dependent reaction to the thiolate of the C-terminal cysteine of HypE yielding a protein-S-carboxamide.</text>
</comment>
<dbReference type="Pfam" id="PF01300">
    <property type="entry name" value="Sua5_yciO_yrdC"/>
    <property type="match status" value="1"/>
</dbReference>
<dbReference type="GO" id="GO:0003725">
    <property type="term" value="F:double-stranded RNA binding"/>
    <property type="evidence" value="ECO:0007669"/>
    <property type="project" value="InterPro"/>
</dbReference>
<dbReference type="GO" id="GO:0016874">
    <property type="term" value="F:ligase activity"/>
    <property type="evidence" value="ECO:0007669"/>
    <property type="project" value="UniProtKB-UniRule"/>
</dbReference>
<evidence type="ECO:0000256" key="9">
    <source>
        <dbReference type="PROSITE-ProRule" id="PRU00520"/>
    </source>
</evidence>
<evidence type="ECO:0000313" key="13">
    <source>
        <dbReference type="Proteomes" id="UP000266313"/>
    </source>
</evidence>
<dbReference type="InterPro" id="IPR051060">
    <property type="entry name" value="Carbamoyltrans_HypF-like"/>
</dbReference>
<comment type="catalytic activity">
    <reaction evidence="7 8">
        <text>C-terminal L-cysteinyl-[HypE protein] + carbamoyl phosphate + ATP + H2O = C-terminal S-carboxamide-L-cysteinyl-[HypE protein] + AMP + phosphate + diphosphate + H(+)</text>
        <dbReference type="Rhea" id="RHEA:55636"/>
        <dbReference type="Rhea" id="RHEA-COMP:14247"/>
        <dbReference type="Rhea" id="RHEA-COMP:14392"/>
        <dbReference type="ChEBI" id="CHEBI:15377"/>
        <dbReference type="ChEBI" id="CHEBI:15378"/>
        <dbReference type="ChEBI" id="CHEBI:30616"/>
        <dbReference type="ChEBI" id="CHEBI:33019"/>
        <dbReference type="ChEBI" id="CHEBI:43474"/>
        <dbReference type="ChEBI" id="CHEBI:58228"/>
        <dbReference type="ChEBI" id="CHEBI:76913"/>
        <dbReference type="ChEBI" id="CHEBI:139126"/>
        <dbReference type="ChEBI" id="CHEBI:456215"/>
    </reaction>
</comment>
<organism evidence="12 13">
    <name type="scientific">Methylocaldum marinum</name>
    <dbReference type="NCBI Taxonomy" id="1432792"/>
    <lineage>
        <taxon>Bacteria</taxon>
        <taxon>Pseudomonadati</taxon>
        <taxon>Pseudomonadota</taxon>
        <taxon>Gammaproteobacteria</taxon>
        <taxon>Methylococcales</taxon>
        <taxon>Methylococcaceae</taxon>
        <taxon>Methylocaldum</taxon>
    </lineage>
</organism>
<dbReference type="InterPro" id="IPR036046">
    <property type="entry name" value="Acylphosphatase-like_dom_sf"/>
</dbReference>
<dbReference type="GO" id="GO:0003998">
    <property type="term" value="F:acylphosphatase activity"/>
    <property type="evidence" value="ECO:0007669"/>
    <property type="project" value="UniProtKB-EC"/>
</dbReference>
<dbReference type="RefSeq" id="WP_197716682.1">
    <property type="nucleotide sequence ID" value="NZ_AP017928.1"/>
</dbReference>
<evidence type="ECO:0000256" key="4">
    <source>
        <dbReference type="ARBA" id="ARBA00022723"/>
    </source>
</evidence>
<dbReference type="Gene3D" id="3.30.420.360">
    <property type="match status" value="1"/>
</dbReference>
<comment type="pathway">
    <text evidence="1 8">Protein modification; [NiFe] hydrogenase maturation.</text>
</comment>
<dbReference type="SUPFAM" id="SSF54975">
    <property type="entry name" value="Acylphosphatase/BLUF domain-like"/>
    <property type="match status" value="1"/>
</dbReference>
<dbReference type="PIRSF" id="PIRSF006256">
    <property type="entry name" value="CMPcnvr_hdrg_mat"/>
    <property type="match status" value="1"/>
</dbReference>
<dbReference type="KEGG" id="mmai:sS8_0878"/>
<dbReference type="Pfam" id="PF00708">
    <property type="entry name" value="Acylphosphatase"/>
    <property type="match status" value="1"/>
</dbReference>
<dbReference type="SUPFAM" id="SSF55821">
    <property type="entry name" value="YrdC/RibB"/>
    <property type="match status" value="1"/>
</dbReference>
<dbReference type="Pfam" id="PF07503">
    <property type="entry name" value="zf-HYPF"/>
    <property type="match status" value="2"/>
</dbReference>
<dbReference type="Gene3D" id="3.30.420.40">
    <property type="match status" value="1"/>
</dbReference>
<dbReference type="Pfam" id="PF17788">
    <property type="entry name" value="HypF_C"/>
    <property type="match status" value="1"/>
</dbReference>
<keyword evidence="4" id="KW-0479">Metal-binding</keyword>
<dbReference type="NCBIfam" id="TIGR00143">
    <property type="entry name" value="hypF"/>
    <property type="match status" value="1"/>
</dbReference>
<dbReference type="InterPro" id="IPR017945">
    <property type="entry name" value="DHBP_synth_RibB-like_a/b_dom"/>
</dbReference>
<keyword evidence="6" id="KW-0862">Zinc</keyword>
<dbReference type="InterPro" id="IPR055128">
    <property type="entry name" value="HypF_C_2"/>
</dbReference>
<dbReference type="Proteomes" id="UP000266313">
    <property type="component" value="Chromosome"/>
</dbReference>
<dbReference type="InterPro" id="IPR041440">
    <property type="entry name" value="HypF_C"/>
</dbReference>
<dbReference type="GO" id="GO:0016743">
    <property type="term" value="F:carboxyl- or carbamoyltransferase activity"/>
    <property type="evidence" value="ECO:0007669"/>
    <property type="project" value="UniProtKB-UniRule"/>
</dbReference>
<feature type="active site" evidence="9">
    <location>
        <position position="44"/>
    </location>
</feature>
<dbReference type="InterPro" id="IPR004421">
    <property type="entry name" value="Carbamoyltransferase_HypF"/>
</dbReference>
<evidence type="ECO:0000256" key="7">
    <source>
        <dbReference type="ARBA" id="ARBA00048220"/>
    </source>
</evidence>
<feature type="domain" description="Acylphosphatase-like" evidence="10">
    <location>
        <begin position="11"/>
        <end position="97"/>
    </location>
</feature>
<keyword evidence="13" id="KW-1185">Reference proteome</keyword>
<dbReference type="GO" id="GO:0008270">
    <property type="term" value="F:zinc ion binding"/>
    <property type="evidence" value="ECO:0007669"/>
    <property type="project" value="UniProtKB-KW"/>
</dbReference>
<sequence length="768" mass="82686">MSVAAEAGRQRRRLTLSGLVQGVGMRPFVYRLARELDLAGRVSNGPEGVIIEAEGDAPALAAFETRLKRECPPPADIVDCIVQSIPAIGDQGFRVEASRADGAIAPFALPDLAPCPTCLRELFDPGDRRFRYPFISCTHCGPRYSILDALPFDRERTAMAGFPLCAECLEEYRDTSDRRFHAQTTCCPDCGPTLAFWDAAGRTLAHGDEALLQAVERLRQGEVLALQGVGGFQLLVDAEQEESVQRLRERKHRPHKPLALLVADLAAARELCDVTEAETGRLTSSAAPIVLLRRRDTSGSIASAIAPGQNRLGLMLPASPLHHLLARDFGAPLVCTSGNRGNEPICISPDEAQQRLADIADGFLVHDRPIRQPLDDSVIRIADGKPLMLRRARGYVPRPVALDGDTPPILAAGGHLKNTVAYADGGRAILSQHLGDLDTAESLDRHRATAERLPRLFGRPPRSVACDLHPDYAATRWTESTGLPLRRVPHHLAHALACMAEHSLKPPLLAVTWDGLGLGEDGTLWGGEFLHIAPDGHRRIASLLPLRLPGGERAIKDPRRSALSVLYALHGEQTPDYLPATLKSRFEPADLTALLRLLQTGTRSPECSSAGRLFDAAASLLGLCREISFEGQAAMALEAAAEQGGEGDGTIYPIPVIDGEPKRLDWRPLFRALSDGHAAGVPATVLAYRFHASLAAAITAVAVAESMTAVALAGGCFQNRLLLEACAHRLRLAGLQVYWPEQVPPNDGGLALGQIAAAIFSEELLTCV</sequence>
<dbReference type="InterPro" id="IPR011125">
    <property type="entry name" value="Znf_HypF"/>
</dbReference>
<gene>
    <name evidence="12" type="ORF">sS8_0878</name>
</gene>
<dbReference type="GO" id="GO:0051604">
    <property type="term" value="P:protein maturation"/>
    <property type="evidence" value="ECO:0007669"/>
    <property type="project" value="TreeGrafter"/>
</dbReference>
<dbReference type="AlphaFoldDB" id="A0A250KMC7"/>
<dbReference type="EMBL" id="AP017928">
    <property type="protein sequence ID" value="BBA32843.1"/>
    <property type="molecule type" value="Genomic_DNA"/>
</dbReference>
<comment type="catalytic activity">
    <reaction evidence="9">
        <text>an acyl phosphate + H2O = a carboxylate + phosphate + H(+)</text>
        <dbReference type="Rhea" id="RHEA:14965"/>
        <dbReference type="ChEBI" id="CHEBI:15377"/>
        <dbReference type="ChEBI" id="CHEBI:15378"/>
        <dbReference type="ChEBI" id="CHEBI:29067"/>
        <dbReference type="ChEBI" id="CHEBI:43474"/>
        <dbReference type="ChEBI" id="CHEBI:59918"/>
        <dbReference type="EC" id="3.6.1.7"/>
    </reaction>
</comment>
<dbReference type="InterPro" id="IPR017968">
    <property type="entry name" value="Acylphosphatase_CS"/>
</dbReference>
<dbReference type="Pfam" id="PF22521">
    <property type="entry name" value="HypF_C_2"/>
    <property type="match status" value="1"/>
</dbReference>
<evidence type="ECO:0000256" key="3">
    <source>
        <dbReference type="ARBA" id="ARBA00022598"/>
    </source>
</evidence>
<keyword evidence="5" id="KW-0863">Zinc-finger</keyword>
<evidence type="ECO:0000256" key="2">
    <source>
        <dbReference type="ARBA" id="ARBA00008097"/>
    </source>
</evidence>
<keyword evidence="9" id="KW-0378">Hydrolase</keyword>